<evidence type="ECO:0000313" key="2">
    <source>
        <dbReference type="Proteomes" id="UP001529510"/>
    </source>
</evidence>
<dbReference type="EMBL" id="JAMKFB020000020">
    <property type="protein sequence ID" value="KAL0163858.1"/>
    <property type="molecule type" value="Genomic_DNA"/>
</dbReference>
<protein>
    <submittedName>
        <fullName evidence="1">Uncharacterized protein</fullName>
    </submittedName>
</protein>
<proteinExistence type="predicted"/>
<accession>A0ABD0NPJ1</accession>
<evidence type="ECO:0000313" key="1">
    <source>
        <dbReference type="EMBL" id="KAL0163858.1"/>
    </source>
</evidence>
<dbReference type="Proteomes" id="UP001529510">
    <property type="component" value="Unassembled WGS sequence"/>
</dbReference>
<reference evidence="1 2" key="1">
    <citation type="submission" date="2024-05" db="EMBL/GenBank/DDBJ databases">
        <title>Genome sequencing and assembly of Indian major carp, Cirrhinus mrigala (Hamilton, 1822).</title>
        <authorList>
            <person name="Mohindra V."/>
            <person name="Chowdhury L.M."/>
            <person name="Lal K."/>
            <person name="Jena J.K."/>
        </authorList>
    </citation>
    <scope>NUCLEOTIDE SEQUENCE [LARGE SCALE GENOMIC DNA]</scope>
    <source>
        <strain evidence="1">CM1030</strain>
        <tissue evidence="1">Blood</tissue>
    </source>
</reference>
<feature type="non-terminal residue" evidence="1">
    <location>
        <position position="183"/>
    </location>
</feature>
<organism evidence="1 2">
    <name type="scientific">Cirrhinus mrigala</name>
    <name type="common">Mrigala</name>
    <dbReference type="NCBI Taxonomy" id="683832"/>
    <lineage>
        <taxon>Eukaryota</taxon>
        <taxon>Metazoa</taxon>
        <taxon>Chordata</taxon>
        <taxon>Craniata</taxon>
        <taxon>Vertebrata</taxon>
        <taxon>Euteleostomi</taxon>
        <taxon>Actinopterygii</taxon>
        <taxon>Neopterygii</taxon>
        <taxon>Teleostei</taxon>
        <taxon>Ostariophysi</taxon>
        <taxon>Cypriniformes</taxon>
        <taxon>Cyprinidae</taxon>
        <taxon>Labeoninae</taxon>
        <taxon>Labeonini</taxon>
        <taxon>Cirrhinus</taxon>
    </lineage>
</organism>
<sequence length="183" mass="20848">YLLTLIYGEVALSSSNPLLHIQHPALAGHVVSPMWDDRWVPMKILNPTQSPITLRRNTKLADVSPCLAVEDVSLTQGAYKSHDATDSGLPKPILSVDPVQLLHEYGLEDIDIDGCEVSKSWKEELESLIVSYQDVFSRDRHYCGEVKDFVHKIHLCNERLFCLPYRRIPPAHYQNLREVLSEM</sequence>
<comment type="caution">
    <text evidence="1">The sequence shown here is derived from an EMBL/GenBank/DDBJ whole genome shotgun (WGS) entry which is preliminary data.</text>
</comment>
<feature type="non-terminal residue" evidence="1">
    <location>
        <position position="1"/>
    </location>
</feature>
<name>A0ABD0NPJ1_CIRMR</name>
<keyword evidence="2" id="KW-1185">Reference proteome</keyword>
<dbReference type="AlphaFoldDB" id="A0ABD0NPJ1"/>
<gene>
    <name evidence="1" type="ORF">M9458_039611</name>
</gene>